<name>A0AAD5ZRV9_9POAL</name>
<organism evidence="3 4">
    <name type="scientific">Rhynchospora tenuis</name>
    <dbReference type="NCBI Taxonomy" id="198213"/>
    <lineage>
        <taxon>Eukaryota</taxon>
        <taxon>Viridiplantae</taxon>
        <taxon>Streptophyta</taxon>
        <taxon>Embryophyta</taxon>
        <taxon>Tracheophyta</taxon>
        <taxon>Spermatophyta</taxon>
        <taxon>Magnoliopsida</taxon>
        <taxon>Liliopsida</taxon>
        <taxon>Poales</taxon>
        <taxon>Cyperaceae</taxon>
        <taxon>Cyperoideae</taxon>
        <taxon>Rhynchosporeae</taxon>
        <taxon>Rhynchospora</taxon>
    </lineage>
</organism>
<comment type="similarity">
    <text evidence="1">Belongs to the UDP-glycosyltransferase family.</text>
</comment>
<dbReference type="PANTHER" id="PTHR11926">
    <property type="entry name" value="GLUCOSYL/GLUCURONOSYL TRANSFERASES"/>
    <property type="match status" value="1"/>
</dbReference>
<dbReference type="InterPro" id="IPR002213">
    <property type="entry name" value="UDP_glucos_trans"/>
</dbReference>
<keyword evidence="2" id="KW-0808">Transferase</keyword>
<dbReference type="CDD" id="cd03784">
    <property type="entry name" value="GT1_Gtf-like"/>
    <property type="match status" value="1"/>
</dbReference>
<dbReference type="Proteomes" id="UP001210211">
    <property type="component" value="Unassembled WGS sequence"/>
</dbReference>
<comment type="caution">
    <text evidence="3">The sequence shown here is derived from an EMBL/GenBank/DDBJ whole genome shotgun (WGS) entry which is preliminary data.</text>
</comment>
<proteinExistence type="inferred from homology"/>
<dbReference type="FunFam" id="3.40.50.2000:FF:000108">
    <property type="entry name" value="UDP-glycosyltransferase 83A1"/>
    <property type="match status" value="1"/>
</dbReference>
<evidence type="ECO:0000313" key="4">
    <source>
        <dbReference type="Proteomes" id="UP001210211"/>
    </source>
</evidence>
<protein>
    <recommendedName>
        <fullName evidence="5">Glycosyltransferase</fullName>
    </recommendedName>
</protein>
<dbReference type="GO" id="GO:0080044">
    <property type="term" value="F:quercetin 7-O-glucosyltransferase activity"/>
    <property type="evidence" value="ECO:0007669"/>
    <property type="project" value="TreeGrafter"/>
</dbReference>
<sequence>MSSPPHALVLPWPMPGHIVPLMHLSHFLADNGFKITIVNTDDSHNRIVSAGAYDDRFYMISIPDGLGPDEKRFRHRLLDAIESNMPSQLENLIRKMNEKEDTKITCLIADGAMSWAVEFAHKMGLRSVVFRTISASMVATCLSIPKLRQTGVIDENGSPKNKEKFKLAPTATLMDETYFIWNIMGNGNIEIQKRMFRYFETNTQSILKAHFMVCNSFHDFELPIFNNFPNIIPIGPLPLGKVTNPRGHFCSVDPSCMSWLDQQPVNSVIYVAFGSIETLGRNQLEEIAFGLDSSQMPFLWVIRTDETMIEHHDFLKQFQQFIRRRGLGKIVNWCDQERVLAHPSIACFMSHCGWNSTMDGVKNGVPFLCLPLNSDQFSVRSYLCDEVKIGLSLVRNENGVVTREEIRSKLVELLQSEEIKERAERMKELAQRSISPGGSSFQNLHNLVEALKKTEM</sequence>
<accession>A0AAD5ZRV9</accession>
<gene>
    <name evidence="3" type="ORF">LUZ61_006503</name>
</gene>
<dbReference type="EMBL" id="JAMRDG010000001">
    <property type="protein sequence ID" value="KAJ3702798.1"/>
    <property type="molecule type" value="Genomic_DNA"/>
</dbReference>
<reference evidence="3 4" key="1">
    <citation type="journal article" date="2022" name="Cell">
        <title>Repeat-based holocentromeres influence genome architecture and karyotype evolution.</title>
        <authorList>
            <person name="Hofstatter P.G."/>
            <person name="Thangavel G."/>
            <person name="Lux T."/>
            <person name="Neumann P."/>
            <person name="Vondrak T."/>
            <person name="Novak P."/>
            <person name="Zhang M."/>
            <person name="Costa L."/>
            <person name="Castellani M."/>
            <person name="Scott A."/>
            <person name="Toegelov H."/>
            <person name="Fuchs J."/>
            <person name="Mata-Sucre Y."/>
            <person name="Dias Y."/>
            <person name="Vanzela A.L.L."/>
            <person name="Huettel B."/>
            <person name="Almeida C.C.S."/>
            <person name="Simkova H."/>
            <person name="Souza G."/>
            <person name="Pedrosa-Harand A."/>
            <person name="Macas J."/>
            <person name="Mayer K.F.X."/>
            <person name="Houben A."/>
            <person name="Marques A."/>
        </authorList>
    </citation>
    <scope>NUCLEOTIDE SEQUENCE [LARGE SCALE GENOMIC DNA]</scope>
    <source>
        <strain evidence="3">RhyTen1mFocal</strain>
    </source>
</reference>
<dbReference type="GO" id="GO:0080043">
    <property type="term" value="F:quercetin 3-O-glucosyltransferase activity"/>
    <property type="evidence" value="ECO:0007669"/>
    <property type="project" value="TreeGrafter"/>
</dbReference>
<evidence type="ECO:0000256" key="1">
    <source>
        <dbReference type="ARBA" id="ARBA00009995"/>
    </source>
</evidence>
<evidence type="ECO:0000313" key="3">
    <source>
        <dbReference type="EMBL" id="KAJ3702798.1"/>
    </source>
</evidence>
<dbReference type="Gene3D" id="3.40.50.2000">
    <property type="entry name" value="Glycogen Phosphorylase B"/>
    <property type="match status" value="2"/>
</dbReference>
<keyword evidence="4" id="KW-1185">Reference proteome</keyword>
<dbReference type="SUPFAM" id="SSF53756">
    <property type="entry name" value="UDP-Glycosyltransferase/glycogen phosphorylase"/>
    <property type="match status" value="1"/>
</dbReference>
<dbReference type="Pfam" id="PF00201">
    <property type="entry name" value="UDPGT"/>
    <property type="match status" value="1"/>
</dbReference>
<dbReference type="AlphaFoldDB" id="A0AAD5ZRV9"/>
<dbReference type="FunFam" id="3.40.50.2000:FF:000056">
    <property type="entry name" value="Glycosyltransferase"/>
    <property type="match status" value="1"/>
</dbReference>
<evidence type="ECO:0008006" key="5">
    <source>
        <dbReference type="Google" id="ProtNLM"/>
    </source>
</evidence>
<evidence type="ECO:0000256" key="2">
    <source>
        <dbReference type="ARBA" id="ARBA00022679"/>
    </source>
</evidence>
<dbReference type="PANTHER" id="PTHR11926:SF1412">
    <property type="entry name" value="UDP-GLYCOSYLTRANSFERASE 83A1-LIKE"/>
    <property type="match status" value="1"/>
</dbReference>